<protein>
    <submittedName>
        <fullName evidence="4">Uncharacterized protein LOC108679613</fullName>
    </submittedName>
</protein>
<reference evidence="4" key="4">
    <citation type="submission" date="2025-04" db="UniProtKB">
        <authorList>
            <consortium name="RefSeq"/>
        </authorList>
    </citation>
    <scope>IDENTIFICATION</scope>
    <source>
        <tissue evidence="4">Whole organism</tissue>
    </source>
</reference>
<gene>
    <name evidence="4" type="primary">LOC108679613</name>
    <name evidence="2" type="ORF">HAZT_HAZT009228</name>
</gene>
<dbReference type="GeneID" id="108679613"/>
<dbReference type="Proteomes" id="UP000694843">
    <property type="component" value="Unplaced"/>
</dbReference>
<keyword evidence="3" id="KW-1185">Reference proteome</keyword>
<evidence type="ECO:0000313" key="4">
    <source>
        <dbReference type="RefSeq" id="XP_018023756.1"/>
    </source>
</evidence>
<keyword evidence="1" id="KW-0732">Signal</keyword>
<reference evidence="2" key="2">
    <citation type="journal article" date="2018" name="Environ. Sci. Technol.">
        <title>The Toxicogenome of Hyalella azteca: A Model for Sediment Ecotoxicology and Evolutionary Toxicology.</title>
        <authorList>
            <person name="Poynton H.C."/>
            <person name="Hasenbein S."/>
            <person name="Benoit J.B."/>
            <person name="Sepulveda M.S."/>
            <person name="Poelchau M.F."/>
            <person name="Hughes D.S.T."/>
            <person name="Murali S.C."/>
            <person name="Chen S."/>
            <person name="Glastad K.M."/>
            <person name="Goodisman M.A.D."/>
            <person name="Werren J.H."/>
            <person name="Vineis J.H."/>
            <person name="Bowen J.L."/>
            <person name="Friedrich M."/>
            <person name="Jones J."/>
            <person name="Robertson H.M."/>
            <person name="Feyereisen R."/>
            <person name="Mechler-Hickson A."/>
            <person name="Mathers N."/>
            <person name="Lee C.E."/>
            <person name="Colbourne J.K."/>
            <person name="Biales A."/>
            <person name="Johnston J.S."/>
            <person name="Wellborn G.A."/>
            <person name="Rosendale A.J."/>
            <person name="Cridge A.G."/>
            <person name="Munoz-Torres M.C."/>
            <person name="Bain P.A."/>
            <person name="Manny A.R."/>
            <person name="Major K.M."/>
            <person name="Lambert F.N."/>
            <person name="Vulpe C.D."/>
            <person name="Tuck P."/>
            <person name="Blalock B.J."/>
            <person name="Lin Y.Y."/>
            <person name="Smith M.E."/>
            <person name="Ochoa-Acuna H."/>
            <person name="Chen M.M."/>
            <person name="Childers C.P."/>
            <person name="Qu J."/>
            <person name="Dugan S."/>
            <person name="Lee S.L."/>
            <person name="Chao H."/>
            <person name="Dinh H."/>
            <person name="Han Y."/>
            <person name="Doddapaneni H."/>
            <person name="Worley K.C."/>
            <person name="Muzny D.M."/>
            <person name="Gibbs R.A."/>
            <person name="Richards S."/>
        </authorList>
    </citation>
    <scope>NUCLEOTIDE SEQUENCE</scope>
    <source>
        <strain evidence="2">HAZT.00-mixed</strain>
        <tissue evidence="2">Whole organism</tissue>
    </source>
</reference>
<dbReference type="AlphaFoldDB" id="A0A6A0GSV0"/>
<evidence type="ECO:0000313" key="2">
    <source>
        <dbReference type="EMBL" id="KAA0187115.1"/>
    </source>
</evidence>
<organism evidence="2">
    <name type="scientific">Hyalella azteca</name>
    <name type="common">Amphipod</name>
    <dbReference type="NCBI Taxonomy" id="294128"/>
    <lineage>
        <taxon>Eukaryota</taxon>
        <taxon>Metazoa</taxon>
        <taxon>Ecdysozoa</taxon>
        <taxon>Arthropoda</taxon>
        <taxon>Crustacea</taxon>
        <taxon>Multicrustacea</taxon>
        <taxon>Malacostraca</taxon>
        <taxon>Eumalacostraca</taxon>
        <taxon>Peracarida</taxon>
        <taxon>Amphipoda</taxon>
        <taxon>Senticaudata</taxon>
        <taxon>Talitrida</taxon>
        <taxon>Talitroidea</taxon>
        <taxon>Hyalellidae</taxon>
        <taxon>Hyalella</taxon>
    </lineage>
</organism>
<proteinExistence type="predicted"/>
<feature type="chain" id="PRO_5044628514" evidence="1">
    <location>
        <begin position="17"/>
        <end position="114"/>
    </location>
</feature>
<accession>A0A6A0GSV0</accession>
<dbReference type="Proteomes" id="UP000711488">
    <property type="component" value="Unassembled WGS sequence"/>
</dbReference>
<dbReference type="KEGG" id="hazt:108679613"/>
<dbReference type="OrthoDB" id="6371888at2759"/>
<dbReference type="EMBL" id="JQDR03015126">
    <property type="protein sequence ID" value="KAA0187115.1"/>
    <property type="molecule type" value="Genomic_DNA"/>
</dbReference>
<feature type="signal peptide" evidence="1">
    <location>
        <begin position="1"/>
        <end position="16"/>
    </location>
</feature>
<sequence>MKTAVVFALLVGVAVAQLGAPAAPAAPAAGAPAAGATGNPGNPWGPRAYGMGLNNPWAIPVNPFLMRRALALVNSVPGALVRVDVDGEVAITNQFGQEVDILDGFGNEVTELFD</sequence>
<evidence type="ECO:0000256" key="1">
    <source>
        <dbReference type="SAM" id="SignalP"/>
    </source>
</evidence>
<name>A0A6A0GSV0_HYAAZ</name>
<reference evidence="2" key="1">
    <citation type="submission" date="2014-08" db="EMBL/GenBank/DDBJ databases">
        <authorList>
            <person name="Murali S."/>
            <person name="Richards S."/>
            <person name="Bandaranaike D."/>
            <person name="Bellair M."/>
            <person name="Blankenburg K."/>
            <person name="Chao H."/>
            <person name="Dinh H."/>
            <person name="Doddapaneni H."/>
            <person name="Dugan-Rocha S."/>
            <person name="Elkadiri S."/>
            <person name="Gnanaolivu R."/>
            <person name="Hughes D."/>
            <person name="Lee S."/>
            <person name="Li M."/>
            <person name="Ming W."/>
            <person name="Munidasa M."/>
            <person name="Muniz J."/>
            <person name="Nguyen L."/>
            <person name="Osuji N."/>
            <person name="Pu L.-L."/>
            <person name="Puazo M."/>
            <person name="Skinner E."/>
            <person name="Qu C."/>
            <person name="Quiroz J."/>
            <person name="Raj R."/>
            <person name="Weissenberger G."/>
            <person name="Xin Y."/>
            <person name="Zou X."/>
            <person name="Han Y."/>
            <person name="Worley K."/>
            <person name="Muzny D."/>
            <person name="Gibbs R."/>
        </authorList>
    </citation>
    <scope>NUCLEOTIDE SEQUENCE</scope>
    <source>
        <strain evidence="2">HAZT.00-mixed</strain>
        <tissue evidence="2">Whole organism</tissue>
    </source>
</reference>
<dbReference type="RefSeq" id="XP_018023756.1">
    <property type="nucleotide sequence ID" value="XM_018168267.2"/>
</dbReference>
<reference evidence="2" key="3">
    <citation type="submission" date="2019-06" db="EMBL/GenBank/DDBJ databases">
        <authorList>
            <person name="Poynton C."/>
            <person name="Hasenbein S."/>
            <person name="Benoit J.B."/>
            <person name="Sepulveda M.S."/>
            <person name="Poelchau M.F."/>
            <person name="Murali S.C."/>
            <person name="Chen S."/>
            <person name="Glastad K.M."/>
            <person name="Werren J.H."/>
            <person name="Vineis J.H."/>
            <person name="Bowen J.L."/>
            <person name="Friedrich M."/>
            <person name="Jones J."/>
            <person name="Robertson H.M."/>
            <person name="Feyereisen R."/>
            <person name="Mechler-Hickson A."/>
            <person name="Mathers N."/>
            <person name="Lee C.E."/>
            <person name="Colbourne J.K."/>
            <person name="Biales A."/>
            <person name="Johnston J.S."/>
            <person name="Wellborn G.A."/>
            <person name="Rosendale A.J."/>
            <person name="Cridge A.G."/>
            <person name="Munoz-Torres M.C."/>
            <person name="Bain P.A."/>
            <person name="Manny A.R."/>
            <person name="Major K.M."/>
            <person name="Lambert F.N."/>
            <person name="Vulpe C.D."/>
            <person name="Tuck P."/>
            <person name="Blalock B.J."/>
            <person name="Lin Y.-Y."/>
            <person name="Smith M.E."/>
            <person name="Ochoa-Acuna H."/>
            <person name="Chen M.-J.M."/>
            <person name="Childers C.P."/>
            <person name="Qu J."/>
            <person name="Dugan S."/>
            <person name="Lee S.L."/>
            <person name="Chao H."/>
            <person name="Dinh H."/>
            <person name="Han Y."/>
            <person name="Doddapaneni H."/>
            <person name="Worley K.C."/>
            <person name="Muzny D.M."/>
            <person name="Gibbs R.A."/>
            <person name="Richards S."/>
        </authorList>
    </citation>
    <scope>NUCLEOTIDE SEQUENCE</scope>
    <source>
        <strain evidence="2">HAZT.00-mixed</strain>
        <tissue evidence="2">Whole organism</tissue>
    </source>
</reference>
<evidence type="ECO:0000313" key="3">
    <source>
        <dbReference type="Proteomes" id="UP000694843"/>
    </source>
</evidence>